<dbReference type="Proteomes" id="UP000019373">
    <property type="component" value="Unassembled WGS sequence"/>
</dbReference>
<sequence length="320" mass="34897">MALSARRHGQSPSAEIQPYHARAAVEWGQFREGCILWIRPEASVHEFDPSLTAGLQMDKWVYDHPCVVMSFHQHAVKRQMIVCVAPDGLNQNLPIAPINPINGIQLSLRGGRKLDRLSYVKKVRFEVDVRLLALWAGGARADTLRLTKGSWKILLREITAAVVPWVPVPGTRLAPAAPRMVAAVEVEIPQIAAGGVSPGDLEAQPLLERSSRRSPGQVLGGDDTMVGESYGMVWWVWLGVIEPPLKLVLCVPTLVVLIVVVIVKVLLAPVCIALLKLFRVVCKASGGGPVLTCNNFGKLLFGALTGEDLARVVDRMKVNE</sequence>
<dbReference type="AlphaFoldDB" id="U1GEA3"/>
<protein>
    <submittedName>
        <fullName evidence="2">Uncharacterized protein</fullName>
    </submittedName>
</protein>
<evidence type="ECO:0000256" key="1">
    <source>
        <dbReference type="SAM" id="Phobius"/>
    </source>
</evidence>
<dbReference type="GeneID" id="19240190"/>
<keyword evidence="1" id="KW-0812">Transmembrane</keyword>
<evidence type="ECO:0000313" key="3">
    <source>
        <dbReference type="Proteomes" id="UP000019373"/>
    </source>
</evidence>
<organism evidence="2 3">
    <name type="scientific">Endocarpon pusillum (strain Z07020 / HMAS-L-300199)</name>
    <name type="common">Lichen-forming fungus</name>
    <dbReference type="NCBI Taxonomy" id="1263415"/>
    <lineage>
        <taxon>Eukaryota</taxon>
        <taxon>Fungi</taxon>
        <taxon>Dikarya</taxon>
        <taxon>Ascomycota</taxon>
        <taxon>Pezizomycotina</taxon>
        <taxon>Eurotiomycetes</taxon>
        <taxon>Chaetothyriomycetidae</taxon>
        <taxon>Verrucariales</taxon>
        <taxon>Verrucariaceae</taxon>
        <taxon>Endocarpon</taxon>
    </lineage>
</organism>
<reference evidence="3" key="1">
    <citation type="journal article" date="2014" name="BMC Genomics">
        <title>Genome characteristics reveal the impact of lichenization on lichen-forming fungus Endocarpon pusillum Hedwig (Verrucariales, Ascomycota).</title>
        <authorList>
            <person name="Wang Y.-Y."/>
            <person name="Liu B."/>
            <person name="Zhang X.-Y."/>
            <person name="Zhou Q.-M."/>
            <person name="Zhang T."/>
            <person name="Li H."/>
            <person name="Yu Y.-F."/>
            <person name="Zhang X.-L."/>
            <person name="Hao X.-Y."/>
            <person name="Wang M."/>
            <person name="Wang L."/>
            <person name="Wei J.-C."/>
        </authorList>
    </citation>
    <scope>NUCLEOTIDE SEQUENCE [LARGE SCALE GENOMIC DNA]</scope>
    <source>
        <strain evidence="3">Z07020 / HMAS-L-300199</strain>
    </source>
</reference>
<gene>
    <name evidence="2" type="ORF">EPUS_05237</name>
</gene>
<dbReference type="EMBL" id="KE721319">
    <property type="protein sequence ID" value="ERF70418.1"/>
    <property type="molecule type" value="Genomic_DNA"/>
</dbReference>
<feature type="transmembrane region" description="Helical" evidence="1">
    <location>
        <begin position="254"/>
        <end position="275"/>
    </location>
</feature>
<dbReference type="OrthoDB" id="10571824at2759"/>
<keyword evidence="3" id="KW-1185">Reference proteome</keyword>
<proteinExistence type="predicted"/>
<dbReference type="HOGENOM" id="CLU_868866_0_0_1"/>
<accession>U1GEA3</accession>
<name>U1GEA3_ENDPU</name>
<evidence type="ECO:0000313" key="2">
    <source>
        <dbReference type="EMBL" id="ERF70418.1"/>
    </source>
</evidence>
<keyword evidence="1" id="KW-0472">Membrane</keyword>
<keyword evidence="1" id="KW-1133">Transmembrane helix</keyword>
<dbReference type="RefSeq" id="XP_007803985.1">
    <property type="nucleotide sequence ID" value="XM_007805794.1"/>
</dbReference>